<reference evidence="5" key="2">
    <citation type="submission" date="2013-09" db="EMBL/GenBank/DDBJ databases">
        <title>Draft genome sequence of Anaerotruncus colihominis(DSM 17241).</title>
        <authorList>
            <person name="Sudarsanam P."/>
            <person name="Ley R."/>
            <person name="Guruge J."/>
            <person name="Turnbaugh P.J."/>
            <person name="Mahowald M."/>
            <person name="Liep D."/>
            <person name="Gordon J."/>
        </authorList>
    </citation>
    <scope>NUCLEOTIDE SEQUENCE</scope>
    <source>
        <strain evidence="5">DSM 17241</strain>
    </source>
</reference>
<dbReference type="InterPro" id="IPR010998">
    <property type="entry name" value="Integrase_recombinase_N"/>
</dbReference>
<dbReference type="SUPFAM" id="SSF56349">
    <property type="entry name" value="DNA breaking-rejoining enzymes"/>
    <property type="match status" value="1"/>
</dbReference>
<evidence type="ECO:0000256" key="2">
    <source>
        <dbReference type="ARBA" id="ARBA00023125"/>
    </source>
</evidence>
<dbReference type="Proteomes" id="UP000003803">
    <property type="component" value="Unassembled WGS sequence"/>
</dbReference>
<dbReference type="PANTHER" id="PTHR30349:SF64">
    <property type="entry name" value="PROPHAGE INTEGRASE INTD-RELATED"/>
    <property type="match status" value="1"/>
</dbReference>
<dbReference type="Gene3D" id="1.10.443.10">
    <property type="entry name" value="Intergrase catalytic core"/>
    <property type="match status" value="1"/>
</dbReference>
<keyword evidence="2" id="KW-0238">DNA-binding</keyword>
<dbReference type="Gene3D" id="1.10.150.130">
    <property type="match status" value="1"/>
</dbReference>
<organism evidence="5 6">
    <name type="scientific">Anaerotruncus colihominis DSM 17241</name>
    <dbReference type="NCBI Taxonomy" id="445972"/>
    <lineage>
        <taxon>Bacteria</taxon>
        <taxon>Bacillati</taxon>
        <taxon>Bacillota</taxon>
        <taxon>Clostridia</taxon>
        <taxon>Eubacteriales</taxon>
        <taxon>Oscillospiraceae</taxon>
        <taxon>Anaerotruncus</taxon>
    </lineage>
</organism>
<name>B0PE10_9FIRM</name>
<dbReference type="PANTHER" id="PTHR30349">
    <property type="entry name" value="PHAGE INTEGRASE-RELATED"/>
    <property type="match status" value="1"/>
</dbReference>
<evidence type="ECO:0000313" key="6">
    <source>
        <dbReference type="Proteomes" id="UP000003803"/>
    </source>
</evidence>
<sequence>MSKMKPSVVNFDGERWYYRKRELVGFTVKYGKVSGFSSKEEACAARDASDAAFQAQLTQLYGKHPEDVLFVDFMIFWVYQVYFPTVSYATQSIYDYVVHSYILQISDSAMKLLSVSTKIINDMLVRASKRSNTAAEKVREVLNSVFNGAIAQGLLAENPVENSKRYRRDIPDIKLLSKDELHLFLNTAKNYEICFLEILLALFGGLRRGEIAGLHISDFDFERETVFIQRQLVWEYDWVDGKRSNGHWVVKPPKTESGIRILTLPSVIFSVLRRRIQRIEEDKRKYGNRYRDSGYISCNEMGYPREYSFLTAKMKKICLQLGLSVISAHDLRHMFATFLVEKGESIHYLSALMGHKSEETTFVVYCGIMEGLKQVSKTMNTLFSESLSEGEQHAV</sequence>
<reference evidence="5" key="1">
    <citation type="submission" date="2007-11" db="EMBL/GenBank/DDBJ databases">
        <authorList>
            <person name="Fulton L."/>
            <person name="Clifton S."/>
            <person name="Fulton B."/>
            <person name="Xu J."/>
            <person name="Minx P."/>
            <person name="Pepin K.H."/>
            <person name="Johnson M."/>
            <person name="Thiruvilangam P."/>
            <person name="Bhonagiri V."/>
            <person name="Nash W.E."/>
            <person name="Mardis E.R."/>
            <person name="Wilson R.K."/>
        </authorList>
    </citation>
    <scope>NUCLEOTIDE SEQUENCE [LARGE SCALE GENOMIC DNA]</scope>
    <source>
        <strain evidence="5">DSM 17241</strain>
    </source>
</reference>
<keyword evidence="6" id="KW-1185">Reference proteome</keyword>
<evidence type="ECO:0000256" key="1">
    <source>
        <dbReference type="ARBA" id="ARBA00008857"/>
    </source>
</evidence>
<feature type="domain" description="Tyr recombinase" evidence="4">
    <location>
        <begin position="171"/>
        <end position="380"/>
    </location>
</feature>
<evidence type="ECO:0000256" key="3">
    <source>
        <dbReference type="ARBA" id="ARBA00023172"/>
    </source>
</evidence>
<dbReference type="eggNOG" id="COG4974">
    <property type="taxonomic scope" value="Bacteria"/>
</dbReference>
<proteinExistence type="inferred from homology"/>
<dbReference type="GO" id="GO:0003677">
    <property type="term" value="F:DNA binding"/>
    <property type="evidence" value="ECO:0007669"/>
    <property type="project" value="UniProtKB-KW"/>
</dbReference>
<dbReference type="EMBL" id="ABGD02000024">
    <property type="protein sequence ID" value="EDS10199.1"/>
    <property type="molecule type" value="Genomic_DNA"/>
</dbReference>
<evidence type="ECO:0000259" key="4">
    <source>
        <dbReference type="PROSITE" id="PS51898"/>
    </source>
</evidence>
<dbReference type="RefSeq" id="WP_006875699.1">
    <property type="nucleotide sequence ID" value="NZ_DS544185.1"/>
</dbReference>
<dbReference type="GO" id="GO:0015074">
    <property type="term" value="P:DNA integration"/>
    <property type="evidence" value="ECO:0007669"/>
    <property type="project" value="InterPro"/>
</dbReference>
<dbReference type="InterPro" id="IPR050090">
    <property type="entry name" value="Tyrosine_recombinase_XerCD"/>
</dbReference>
<dbReference type="CDD" id="cd01189">
    <property type="entry name" value="INT_ICEBs1_C_like"/>
    <property type="match status" value="1"/>
</dbReference>
<dbReference type="PROSITE" id="PS51898">
    <property type="entry name" value="TYR_RECOMBINASE"/>
    <property type="match status" value="1"/>
</dbReference>
<comment type="caution">
    <text evidence="5">The sequence shown here is derived from an EMBL/GenBank/DDBJ whole genome shotgun (WGS) entry which is preliminary data.</text>
</comment>
<dbReference type="InterPro" id="IPR011010">
    <property type="entry name" value="DNA_brk_join_enz"/>
</dbReference>
<dbReference type="GO" id="GO:0006310">
    <property type="term" value="P:DNA recombination"/>
    <property type="evidence" value="ECO:0007669"/>
    <property type="project" value="UniProtKB-KW"/>
</dbReference>
<dbReference type="AlphaFoldDB" id="B0PE10"/>
<gene>
    <name evidence="5" type="ORF">ANACOL_02795</name>
</gene>
<dbReference type="InterPro" id="IPR002104">
    <property type="entry name" value="Integrase_catalytic"/>
</dbReference>
<dbReference type="Pfam" id="PF00589">
    <property type="entry name" value="Phage_integrase"/>
    <property type="match status" value="1"/>
</dbReference>
<keyword evidence="3" id="KW-0233">DNA recombination</keyword>
<dbReference type="InterPro" id="IPR013762">
    <property type="entry name" value="Integrase-like_cat_sf"/>
</dbReference>
<dbReference type="HOGENOM" id="CLU_027562_17_1_9"/>
<comment type="similarity">
    <text evidence="1">Belongs to the 'phage' integrase family.</text>
</comment>
<evidence type="ECO:0000313" key="5">
    <source>
        <dbReference type="EMBL" id="EDS10199.1"/>
    </source>
</evidence>
<protein>
    <submittedName>
        <fullName evidence="5">Site-specific recombinase, phage integrase family</fullName>
    </submittedName>
</protein>
<accession>B0PE10</accession>